<dbReference type="SMART" id="SM00028">
    <property type="entry name" value="TPR"/>
    <property type="match status" value="6"/>
</dbReference>
<dbReference type="SUPFAM" id="SSF53756">
    <property type="entry name" value="UDP-Glycosyltransferase/glycogen phosphorylase"/>
    <property type="match status" value="1"/>
</dbReference>
<proteinExistence type="predicted"/>
<dbReference type="Gene3D" id="1.25.40.10">
    <property type="entry name" value="Tetratricopeptide repeat domain"/>
    <property type="match status" value="1"/>
</dbReference>
<accession>A0A1G9VFE5</accession>
<feature type="repeat" description="TPR" evidence="1">
    <location>
        <begin position="85"/>
        <end position="118"/>
    </location>
</feature>
<dbReference type="Pfam" id="PF13414">
    <property type="entry name" value="TPR_11"/>
    <property type="match status" value="1"/>
</dbReference>
<evidence type="ECO:0000313" key="2">
    <source>
        <dbReference type="EMBL" id="SDM70914.1"/>
    </source>
</evidence>
<dbReference type="InterPro" id="IPR052943">
    <property type="entry name" value="TMTC_O-mannosyl-trnsfr"/>
</dbReference>
<dbReference type="AlphaFoldDB" id="A0A1G9VFE5"/>
<gene>
    <name evidence="2" type="ORF">SAMN04488568_11922</name>
</gene>
<feature type="repeat" description="TPR" evidence="1">
    <location>
        <begin position="51"/>
        <end position="84"/>
    </location>
</feature>
<feature type="repeat" description="TPR" evidence="1">
    <location>
        <begin position="119"/>
        <end position="152"/>
    </location>
</feature>
<dbReference type="OrthoDB" id="6193797at2"/>
<dbReference type="PANTHER" id="PTHR44809:SF1">
    <property type="entry name" value="PROTEIN O-MANNOSYL-TRANSFERASE TMTC1"/>
    <property type="match status" value="1"/>
</dbReference>
<protein>
    <submittedName>
        <fullName evidence="2">Tfp pilus assembly protein PilF</fullName>
    </submittedName>
</protein>
<evidence type="ECO:0000256" key="1">
    <source>
        <dbReference type="PROSITE-ProRule" id="PRU00339"/>
    </source>
</evidence>
<dbReference type="Pfam" id="PF13432">
    <property type="entry name" value="TPR_16"/>
    <property type="match status" value="1"/>
</dbReference>
<dbReference type="STRING" id="144026.SAMN04488568_11922"/>
<sequence>MTDAALIDEFTAEAESAKNDAVGARGSRGRLSTELRLGVVPKAQRDKYRKATSLVTRGIKLSDAGDHQEASKYVLRALDMAPDIALTNHAVGLVLFRVGRLSKALEYYERAWKLDPKDAEVYLNMGIVAWKLDMLDAAEKFYRLCVQIDPGNLSGVTNLASVLRDQARIEDAIEILRTAIFQHPENIELWNSLGTVLAESGDPAGATTFFREALRLDPNFARAHNNMANMYELLGKPFEAVEHFELALRNPQDAADRATMEHGRSLLLLACGRVEEGWKAQQGRLDPNNAQATIFAMNCPRWESHDLADIKGKIVVLVGEQGLGDEVLFLNTAQELIDAIGPEGELRIACEYRLVPLVQRSLPQARVGNHTSVKLEGRDVRTANHLDDGADYWTPMGDPLIALRPSLESFPKRPAFLTPDPERVGVWRDYLDQIGDGLKVGILWKSLKMTVRRARFFSEFEDWKPIFAVDGVNFINLQYGEIARELQQAKDMFGVDIHQPQGIDLKMDLDDIAAFASSCDLVIGPMNATSNLAAASGGRVWFIHARSTAWPLLGTDHMQWYPQTRSFFGTGFRDFNNIMPRVASDLEQFVKDRK</sequence>
<dbReference type="Proteomes" id="UP000199759">
    <property type="component" value="Unassembled WGS sequence"/>
</dbReference>
<reference evidence="2 3" key="1">
    <citation type="submission" date="2016-10" db="EMBL/GenBank/DDBJ databases">
        <authorList>
            <person name="de Groot N.N."/>
        </authorList>
    </citation>
    <scope>NUCLEOTIDE SEQUENCE [LARGE SCALE GENOMIC DNA]</scope>
    <source>
        <strain evidence="2 3">DSM 16077</strain>
    </source>
</reference>
<dbReference type="PANTHER" id="PTHR44809">
    <property type="match status" value="1"/>
</dbReference>
<dbReference type="EMBL" id="FNHG01000019">
    <property type="protein sequence ID" value="SDM70914.1"/>
    <property type="molecule type" value="Genomic_DNA"/>
</dbReference>
<feature type="repeat" description="TPR" evidence="1">
    <location>
        <begin position="187"/>
        <end position="220"/>
    </location>
</feature>
<dbReference type="InterPro" id="IPR019734">
    <property type="entry name" value="TPR_rpt"/>
</dbReference>
<dbReference type="PROSITE" id="PS50005">
    <property type="entry name" value="TPR"/>
    <property type="match status" value="4"/>
</dbReference>
<dbReference type="InterPro" id="IPR011990">
    <property type="entry name" value="TPR-like_helical_dom_sf"/>
</dbReference>
<organism evidence="2 3">
    <name type="scientific">Maricaulis salignorans</name>
    <dbReference type="NCBI Taxonomy" id="144026"/>
    <lineage>
        <taxon>Bacteria</taxon>
        <taxon>Pseudomonadati</taxon>
        <taxon>Pseudomonadota</taxon>
        <taxon>Alphaproteobacteria</taxon>
        <taxon>Maricaulales</taxon>
        <taxon>Maricaulaceae</taxon>
        <taxon>Maricaulis</taxon>
    </lineage>
</organism>
<evidence type="ECO:0000313" key="3">
    <source>
        <dbReference type="Proteomes" id="UP000199759"/>
    </source>
</evidence>
<keyword evidence="3" id="KW-1185">Reference proteome</keyword>
<name>A0A1G9VFE5_9PROT</name>
<dbReference type="RefSeq" id="WP_091771398.1">
    <property type="nucleotide sequence ID" value="NZ_FNHG01000019.1"/>
</dbReference>
<keyword evidence="1" id="KW-0802">TPR repeat</keyword>
<dbReference type="SUPFAM" id="SSF48452">
    <property type="entry name" value="TPR-like"/>
    <property type="match status" value="1"/>
</dbReference>